<dbReference type="OrthoDB" id="394396at2759"/>
<reference evidence="1 2" key="3">
    <citation type="journal article" date="2016" name="Sci. Rep.">
        <title>Genome-wide diversity and gene expression profiling of Babesia microti isolates identify polymorphic genes that mediate host-pathogen interactions.</title>
        <authorList>
            <person name="Silva J.C."/>
            <person name="Cornillot E."/>
            <person name="McCracken C."/>
            <person name="Usmani-Brown S."/>
            <person name="Dwivedi A."/>
            <person name="Ifeonu O.O."/>
            <person name="Crabtree J."/>
            <person name="Gotia H.T."/>
            <person name="Virji A.Z."/>
            <person name="Reynes C."/>
            <person name="Colinge J."/>
            <person name="Kumar V."/>
            <person name="Lawres L."/>
            <person name="Pazzi J.E."/>
            <person name="Pablo J.V."/>
            <person name="Hung C."/>
            <person name="Brancato J."/>
            <person name="Kumari P."/>
            <person name="Orvis J."/>
            <person name="Tretina K."/>
            <person name="Chibucos M."/>
            <person name="Ott S."/>
            <person name="Sadzewicz L."/>
            <person name="Sengamalay N."/>
            <person name="Shetty A.C."/>
            <person name="Su Q."/>
            <person name="Tallon L."/>
            <person name="Fraser C.M."/>
            <person name="Frutos R."/>
            <person name="Molina D.M."/>
            <person name="Krause P.J."/>
            <person name="Ben Mamoun C."/>
        </authorList>
    </citation>
    <scope>NUCLEOTIDE SEQUENCE [LARGE SCALE GENOMIC DNA]</scope>
    <source>
        <strain evidence="1 2">RI</strain>
    </source>
</reference>
<dbReference type="AlphaFoldDB" id="A0A1N6LX70"/>
<gene>
    <name evidence="1" type="ORF">BMR1_01G03330</name>
</gene>
<name>A0A1N6LX70_BABMR</name>
<keyword evidence="2" id="KW-1185">Reference proteome</keyword>
<evidence type="ECO:0000313" key="2">
    <source>
        <dbReference type="Proteomes" id="UP000002899"/>
    </source>
</evidence>
<accession>A0A1N6LX70</accession>
<dbReference type="RefSeq" id="XP_021337563.1">
    <property type="nucleotide sequence ID" value="XM_021482982.1"/>
</dbReference>
<dbReference type="VEuPathDB" id="PiroplasmaDB:BMR1_01G03330"/>
<dbReference type="Proteomes" id="UP000002899">
    <property type="component" value="Chromosome I"/>
</dbReference>
<reference evidence="1 2" key="2">
    <citation type="journal article" date="2013" name="PLoS ONE">
        <title>Whole genome mapping and re-organization of the nuclear and mitochondrial genomes of Babesia microti isolates.</title>
        <authorList>
            <person name="Cornillot E."/>
            <person name="Dassouli A."/>
            <person name="Garg A."/>
            <person name="Pachikara N."/>
            <person name="Randazzo S."/>
            <person name="Depoix D."/>
            <person name="Carcy B."/>
            <person name="Delbecq S."/>
            <person name="Frutos R."/>
            <person name="Silva J.C."/>
            <person name="Sutton R."/>
            <person name="Krause P.J."/>
            <person name="Mamoun C.B."/>
        </authorList>
    </citation>
    <scope>NUCLEOTIDE SEQUENCE [LARGE SCALE GENOMIC DNA]</scope>
    <source>
        <strain evidence="1 2">RI</strain>
    </source>
</reference>
<protein>
    <submittedName>
        <fullName evidence="1">Uncharacterized protein</fullName>
    </submittedName>
</protein>
<sequence>MYNITLPLISLLNVHVIESISKWNFSYNPFKILSSFKYTATEDEILIGFHVDDCEYCQEMKTLLRRLELEEGIRVHILDASMPKNLKLLKRLDNGKCGGLPFYYNVKTNRYICGATAYENLLVWATNGVNKTHMPPRNSEIEEHKKYRSLGLMCRLIRWLNESLDVDVKK</sequence>
<evidence type="ECO:0000313" key="1">
    <source>
        <dbReference type="EMBL" id="SIO73467.1"/>
    </source>
</evidence>
<dbReference type="KEGG" id="bmic:BMR1_01G03330"/>
<dbReference type="InterPro" id="IPR036249">
    <property type="entry name" value="Thioredoxin-like_sf"/>
</dbReference>
<dbReference type="SUPFAM" id="SSF52833">
    <property type="entry name" value="Thioredoxin-like"/>
    <property type="match status" value="1"/>
</dbReference>
<dbReference type="EMBL" id="FO082871">
    <property type="protein sequence ID" value="SIO73467.1"/>
    <property type="molecule type" value="Genomic_DNA"/>
</dbReference>
<organism evidence="1 2">
    <name type="scientific">Babesia microti (strain RI)</name>
    <dbReference type="NCBI Taxonomy" id="1133968"/>
    <lineage>
        <taxon>Eukaryota</taxon>
        <taxon>Sar</taxon>
        <taxon>Alveolata</taxon>
        <taxon>Apicomplexa</taxon>
        <taxon>Aconoidasida</taxon>
        <taxon>Piroplasmida</taxon>
        <taxon>Babesiidae</taxon>
        <taxon>Babesia</taxon>
    </lineage>
</organism>
<dbReference type="GeneID" id="24423745"/>
<proteinExistence type="predicted"/>
<reference evidence="1 2" key="1">
    <citation type="journal article" date="2012" name="Nucleic Acids Res.">
        <title>Sequencing of the smallest Apicomplexan genome from the human pathogen Babesia microti.</title>
        <authorList>
            <person name="Cornillot E."/>
            <person name="Hadj-Kaddour K."/>
            <person name="Dassouli A."/>
            <person name="Noel B."/>
            <person name="Ranwez V."/>
            <person name="Vacherie B."/>
            <person name="Augagneur Y."/>
            <person name="Bres V."/>
            <person name="Duclos A."/>
            <person name="Randazzo S."/>
            <person name="Carcy B."/>
            <person name="Debierre-Grockiego F."/>
            <person name="Delbecq S."/>
            <person name="Moubri-Menage K."/>
            <person name="Shams-Eldin H."/>
            <person name="Usmani-Brown S."/>
            <person name="Bringaud F."/>
            <person name="Wincker P."/>
            <person name="Vivares C.P."/>
            <person name="Schwarz R.T."/>
            <person name="Schetters T.P."/>
            <person name="Krause P.J."/>
            <person name="Gorenflot A."/>
            <person name="Berry V."/>
            <person name="Barbe V."/>
            <person name="Ben Mamoun C."/>
        </authorList>
    </citation>
    <scope>NUCLEOTIDE SEQUENCE [LARGE SCALE GENOMIC DNA]</scope>
    <source>
        <strain evidence="1 2">RI</strain>
    </source>
</reference>